<evidence type="ECO:0000313" key="1">
    <source>
        <dbReference type="EMBL" id="JAE36443.1"/>
    </source>
</evidence>
<sequence length="97" mass="10512">MAGRADACSWVHRMPSSRSSAMATSDILLTSGVWSRTMRASAGSTTASARPWWWLFTHLCRLSPASNISSVGFFLVTISSTNTPKLYTSPFVVGLEP</sequence>
<proteinExistence type="predicted"/>
<dbReference type="AlphaFoldDB" id="A0A0A9HU33"/>
<dbReference type="EMBL" id="GBRH01161453">
    <property type="protein sequence ID" value="JAE36443.1"/>
    <property type="molecule type" value="Transcribed_RNA"/>
</dbReference>
<organism evidence="1">
    <name type="scientific">Arundo donax</name>
    <name type="common">Giant reed</name>
    <name type="synonym">Donax arundinaceus</name>
    <dbReference type="NCBI Taxonomy" id="35708"/>
    <lineage>
        <taxon>Eukaryota</taxon>
        <taxon>Viridiplantae</taxon>
        <taxon>Streptophyta</taxon>
        <taxon>Embryophyta</taxon>
        <taxon>Tracheophyta</taxon>
        <taxon>Spermatophyta</taxon>
        <taxon>Magnoliopsida</taxon>
        <taxon>Liliopsida</taxon>
        <taxon>Poales</taxon>
        <taxon>Poaceae</taxon>
        <taxon>PACMAD clade</taxon>
        <taxon>Arundinoideae</taxon>
        <taxon>Arundineae</taxon>
        <taxon>Arundo</taxon>
    </lineage>
</organism>
<name>A0A0A9HU33_ARUDO</name>
<reference evidence="1" key="2">
    <citation type="journal article" date="2015" name="Data Brief">
        <title>Shoot transcriptome of the giant reed, Arundo donax.</title>
        <authorList>
            <person name="Barrero R.A."/>
            <person name="Guerrero F.D."/>
            <person name="Moolhuijzen P."/>
            <person name="Goolsby J.A."/>
            <person name="Tidwell J."/>
            <person name="Bellgard S.E."/>
            <person name="Bellgard M.I."/>
        </authorList>
    </citation>
    <scope>NUCLEOTIDE SEQUENCE</scope>
    <source>
        <tissue evidence="1">Shoot tissue taken approximately 20 cm above the soil surface</tissue>
    </source>
</reference>
<reference evidence="1" key="1">
    <citation type="submission" date="2014-09" db="EMBL/GenBank/DDBJ databases">
        <authorList>
            <person name="Magalhaes I.L.F."/>
            <person name="Oliveira U."/>
            <person name="Santos F.R."/>
            <person name="Vidigal T.H.D.A."/>
            <person name="Brescovit A.D."/>
            <person name="Santos A.J."/>
        </authorList>
    </citation>
    <scope>NUCLEOTIDE SEQUENCE</scope>
    <source>
        <tissue evidence="1">Shoot tissue taken approximately 20 cm above the soil surface</tissue>
    </source>
</reference>
<accession>A0A0A9HU33</accession>
<protein>
    <submittedName>
        <fullName evidence="1">Uncharacterized protein</fullName>
    </submittedName>
</protein>